<evidence type="ECO:0000259" key="3">
    <source>
        <dbReference type="PROSITE" id="PS50110"/>
    </source>
</evidence>
<dbReference type="STRING" id="1440762.Y882_05565"/>
<keyword evidence="1 2" id="KW-0597">Phosphoprotein</keyword>
<reference evidence="4 5" key="1">
    <citation type="journal article" date="2015" name="Antonie Van Leeuwenhoek">
        <title>A phylogenomic and molecular marker based taxonomic framework for the order Xanthomonadales: proposal to transfer the families Algiphilaceae and Solimonadaceae to the order Nevskiales ord. nov. and to create a new family within the order Xanthomonadales, the family Rhodanobacteraceae fam. nov., containing the genus Rhodanobacter and its closest relatives.</title>
        <authorList>
            <person name="Naushad S."/>
            <person name="Adeolu M."/>
            <person name="Wong S."/>
            <person name="Sohail M."/>
            <person name="Schellhorn H.E."/>
            <person name="Gupta R.S."/>
        </authorList>
    </citation>
    <scope>NUCLEOTIDE SEQUENCE [LARGE SCALE GENOMIC DNA]</scope>
    <source>
        <strain evidence="4 5">DSM 16301</strain>
    </source>
</reference>
<dbReference type="Gene3D" id="3.40.50.2300">
    <property type="match status" value="1"/>
</dbReference>
<dbReference type="InterPro" id="IPR011006">
    <property type="entry name" value="CheY-like_superfamily"/>
</dbReference>
<dbReference type="PANTHER" id="PTHR44591">
    <property type="entry name" value="STRESS RESPONSE REGULATOR PROTEIN 1"/>
    <property type="match status" value="1"/>
</dbReference>
<dbReference type="PROSITE" id="PS50110">
    <property type="entry name" value="RESPONSE_REGULATORY"/>
    <property type="match status" value="1"/>
</dbReference>
<evidence type="ECO:0000313" key="4">
    <source>
        <dbReference type="EMBL" id="KLD64888.1"/>
    </source>
</evidence>
<proteinExistence type="predicted"/>
<dbReference type="RefSeq" id="WP_046970868.1">
    <property type="nucleotide sequence ID" value="NZ_JPLA01000013.1"/>
</dbReference>
<gene>
    <name evidence="4" type="ORF">Y882_05565</name>
</gene>
<dbReference type="OrthoDB" id="9784719at2"/>
<evidence type="ECO:0000256" key="1">
    <source>
        <dbReference type="ARBA" id="ARBA00022553"/>
    </source>
</evidence>
<dbReference type="SMART" id="SM00448">
    <property type="entry name" value="REC"/>
    <property type="match status" value="1"/>
</dbReference>
<protein>
    <recommendedName>
        <fullName evidence="3">Response regulatory domain-containing protein</fullName>
    </recommendedName>
</protein>
<dbReference type="PATRIC" id="fig|1440762.4.peg.457"/>
<evidence type="ECO:0000313" key="5">
    <source>
        <dbReference type="Proteomes" id="UP000035481"/>
    </source>
</evidence>
<sequence>MNPDHVLTILLVEDDDGIRTIASVLLESEGHLVHAMASGELASEWLKQGQPDVLFTDINLPGGMNGTELARLARLAHPGLRILMTSGEAIPDPAWLASGNHYLNKPYDRRSLLAAIEATAKAAA</sequence>
<dbReference type="EMBL" id="JPLA01000013">
    <property type="protein sequence ID" value="KLD64888.1"/>
    <property type="molecule type" value="Genomic_DNA"/>
</dbReference>
<organism evidence="4 5">
    <name type="scientific">Dyella japonica DSM 16301</name>
    <dbReference type="NCBI Taxonomy" id="1440762"/>
    <lineage>
        <taxon>Bacteria</taxon>
        <taxon>Pseudomonadati</taxon>
        <taxon>Pseudomonadota</taxon>
        <taxon>Gammaproteobacteria</taxon>
        <taxon>Lysobacterales</taxon>
        <taxon>Rhodanobacteraceae</taxon>
        <taxon>Dyella</taxon>
    </lineage>
</organism>
<dbReference type="PANTHER" id="PTHR44591:SF21">
    <property type="entry name" value="TWO-COMPONENT RESPONSE REGULATOR"/>
    <property type="match status" value="1"/>
</dbReference>
<dbReference type="GO" id="GO:0000160">
    <property type="term" value="P:phosphorelay signal transduction system"/>
    <property type="evidence" value="ECO:0007669"/>
    <property type="project" value="InterPro"/>
</dbReference>
<dbReference type="SUPFAM" id="SSF52172">
    <property type="entry name" value="CheY-like"/>
    <property type="match status" value="1"/>
</dbReference>
<dbReference type="Pfam" id="PF00072">
    <property type="entry name" value="Response_reg"/>
    <property type="match status" value="1"/>
</dbReference>
<accession>A0A0G9H5N1</accession>
<dbReference type="InterPro" id="IPR001789">
    <property type="entry name" value="Sig_transdc_resp-reg_receiver"/>
</dbReference>
<dbReference type="InterPro" id="IPR050595">
    <property type="entry name" value="Bact_response_regulator"/>
</dbReference>
<feature type="modified residue" description="4-aspartylphosphate" evidence="2">
    <location>
        <position position="57"/>
    </location>
</feature>
<feature type="domain" description="Response regulatory" evidence="3">
    <location>
        <begin position="8"/>
        <end position="120"/>
    </location>
</feature>
<dbReference type="Proteomes" id="UP000035481">
    <property type="component" value="Unassembled WGS sequence"/>
</dbReference>
<comment type="caution">
    <text evidence="4">The sequence shown here is derived from an EMBL/GenBank/DDBJ whole genome shotgun (WGS) entry which is preliminary data.</text>
</comment>
<evidence type="ECO:0000256" key="2">
    <source>
        <dbReference type="PROSITE-ProRule" id="PRU00169"/>
    </source>
</evidence>
<name>A0A0G9H5N1_9GAMM</name>
<dbReference type="AlphaFoldDB" id="A0A0G9H5N1"/>